<feature type="compositionally biased region" description="Basic and acidic residues" evidence="1">
    <location>
        <begin position="199"/>
        <end position="211"/>
    </location>
</feature>
<evidence type="ECO:0000256" key="1">
    <source>
        <dbReference type="SAM" id="MobiDB-lite"/>
    </source>
</evidence>
<evidence type="ECO:0000313" key="3">
    <source>
        <dbReference type="Proteomes" id="UP000306677"/>
    </source>
</evidence>
<sequence length="220" mass="24474">MKLSEKFDEILPALHKARSQFVKVKKDRQNTHLKNKYATLDSVLDAITPALTDSKLMVMQDMIENHEGGAKLKVETTVIHISGQWAKFYSEIPIVKNDPQGVGSAFTYARRYALAAAFGLSQADDDAQIAVKSAEDWKRDLDKCDNVTDLQEVFKSAYKASDAASRNVIKGHYDKRKADLEIGTARGFSPAAPQQNVAKSERVEPEPKKAVESQSITNFE</sequence>
<organism evidence="2 3">
    <name type="scientific">Escherichia phage vB_EcoS_W011D</name>
    <dbReference type="NCBI Taxonomy" id="2575323"/>
    <lineage>
        <taxon>Viruses</taxon>
        <taxon>Duplodnaviria</taxon>
        <taxon>Heunggongvirae</taxon>
        <taxon>Uroviricota</taxon>
        <taxon>Caudoviricetes</taxon>
        <taxon>Drexlerviridae</taxon>
        <taxon>Tempevirinae</taxon>
        <taxon>Changchunvirus</taxon>
        <taxon>Changchunvirus W011D</taxon>
    </lineage>
</organism>
<dbReference type="InterPro" id="IPR007499">
    <property type="entry name" value="ERF_bacteria_virus"/>
</dbReference>
<protein>
    <submittedName>
        <fullName evidence="2">Putative recombination protein</fullName>
    </submittedName>
</protein>
<dbReference type="Pfam" id="PF04404">
    <property type="entry name" value="ERF"/>
    <property type="match status" value="1"/>
</dbReference>
<accession>A0A4Y5NV55</accession>
<dbReference type="Proteomes" id="UP000306677">
    <property type="component" value="Segment"/>
</dbReference>
<keyword evidence="3" id="KW-1185">Reference proteome</keyword>
<proteinExistence type="predicted"/>
<feature type="region of interest" description="Disordered" evidence="1">
    <location>
        <begin position="184"/>
        <end position="220"/>
    </location>
</feature>
<gene>
    <name evidence="2" type="ORF">vBEcoSW011D_69</name>
</gene>
<dbReference type="EMBL" id="MK778457">
    <property type="protein sequence ID" value="QCW18512.1"/>
    <property type="molecule type" value="Genomic_DNA"/>
</dbReference>
<name>A0A4Y5NV55_9CAUD</name>
<reference evidence="2 3" key="1">
    <citation type="submission" date="2019-04" db="EMBL/GenBank/DDBJ databases">
        <authorList>
            <person name="Wang X."/>
        </authorList>
    </citation>
    <scope>NUCLEOTIDE SEQUENCE [LARGE SCALE GENOMIC DNA]</scope>
</reference>
<evidence type="ECO:0000313" key="2">
    <source>
        <dbReference type="EMBL" id="QCW18512.1"/>
    </source>
</evidence>